<reference evidence="1 2" key="1">
    <citation type="submission" date="2016-10" db="EMBL/GenBank/DDBJ databases">
        <authorList>
            <person name="de Groot N.N."/>
        </authorList>
    </citation>
    <scope>NUCLEOTIDE SEQUENCE [LARGE SCALE GENOMIC DNA]</scope>
    <source>
        <strain evidence="1 2">Nv1</strain>
    </source>
</reference>
<dbReference type="STRING" id="1233.SAMN05216387_103252"/>
<name>A0A1H7KJM3_9PROT</name>
<gene>
    <name evidence="1" type="ORF">SAMN05216387_103252</name>
</gene>
<evidence type="ECO:0000313" key="1">
    <source>
        <dbReference type="EMBL" id="SEK86999.1"/>
    </source>
</evidence>
<organism evidence="1 2">
    <name type="scientific">Nitrosovibrio tenuis</name>
    <dbReference type="NCBI Taxonomy" id="1233"/>
    <lineage>
        <taxon>Bacteria</taxon>
        <taxon>Pseudomonadati</taxon>
        <taxon>Pseudomonadota</taxon>
        <taxon>Betaproteobacteria</taxon>
        <taxon>Nitrosomonadales</taxon>
        <taxon>Nitrosomonadaceae</taxon>
        <taxon>Nitrosovibrio</taxon>
    </lineage>
</organism>
<dbReference type="AlphaFoldDB" id="A0A1H7KJM3"/>
<protein>
    <submittedName>
        <fullName evidence="1">Uncharacterized protein</fullName>
    </submittedName>
</protein>
<proteinExistence type="predicted"/>
<accession>A0A1H7KJM3</accession>
<keyword evidence="2" id="KW-1185">Reference proteome</keyword>
<evidence type="ECO:0000313" key="2">
    <source>
        <dbReference type="Proteomes" id="UP000198620"/>
    </source>
</evidence>
<dbReference type="EMBL" id="FOBH01000003">
    <property type="protein sequence ID" value="SEK86999.1"/>
    <property type="molecule type" value="Genomic_DNA"/>
</dbReference>
<dbReference type="Proteomes" id="UP000198620">
    <property type="component" value="Unassembled WGS sequence"/>
</dbReference>
<sequence>MNEEQHHSERIDGLRFTSPTHPTLIAYVFCSYKS</sequence>